<accession>A0A1V3A1S3</accession>
<dbReference type="InterPro" id="IPR001486">
    <property type="entry name" value="Hemoglobin_trunc"/>
</dbReference>
<evidence type="ECO:0000313" key="6">
    <source>
        <dbReference type="Proteomes" id="UP000189177"/>
    </source>
</evidence>
<name>A0A1V3A1S3_9GAMM</name>
<dbReference type="RefSeq" id="WP_024329230.1">
    <property type="nucleotide sequence ID" value="NZ_MUZR01000004.1"/>
</dbReference>
<dbReference type="CDD" id="cd08916">
    <property type="entry name" value="TrHb3_P"/>
    <property type="match status" value="1"/>
</dbReference>
<organism evidence="5 6">
    <name type="scientific">Thioalkalivibrio halophilus</name>
    <dbReference type="NCBI Taxonomy" id="252474"/>
    <lineage>
        <taxon>Bacteria</taxon>
        <taxon>Pseudomonadati</taxon>
        <taxon>Pseudomonadota</taxon>
        <taxon>Gammaproteobacteria</taxon>
        <taxon>Chromatiales</taxon>
        <taxon>Ectothiorhodospiraceae</taxon>
        <taxon>Thioalkalivibrio</taxon>
    </lineage>
</organism>
<dbReference type="GO" id="GO:0020037">
    <property type="term" value="F:heme binding"/>
    <property type="evidence" value="ECO:0007669"/>
    <property type="project" value="InterPro"/>
</dbReference>
<dbReference type="Proteomes" id="UP000189177">
    <property type="component" value="Unassembled WGS sequence"/>
</dbReference>
<proteinExistence type="predicted"/>
<evidence type="ECO:0000256" key="3">
    <source>
        <dbReference type="ARBA" id="ARBA00022723"/>
    </source>
</evidence>
<dbReference type="GO" id="GO:0019825">
    <property type="term" value="F:oxygen binding"/>
    <property type="evidence" value="ECO:0007669"/>
    <property type="project" value="InterPro"/>
</dbReference>
<evidence type="ECO:0000313" key="5">
    <source>
        <dbReference type="EMBL" id="OOC11292.1"/>
    </source>
</evidence>
<protein>
    <submittedName>
        <fullName evidence="5">Globin</fullName>
    </submittedName>
</protein>
<dbReference type="Gene3D" id="1.10.490.10">
    <property type="entry name" value="Globins"/>
    <property type="match status" value="1"/>
</dbReference>
<dbReference type="Pfam" id="PF01152">
    <property type="entry name" value="Bac_globin"/>
    <property type="match status" value="1"/>
</dbReference>
<keyword evidence="1" id="KW-0813">Transport</keyword>
<comment type="caution">
    <text evidence="5">The sequence shown here is derived from an EMBL/GenBank/DDBJ whole genome shotgun (WGS) entry which is preliminary data.</text>
</comment>
<dbReference type="InterPro" id="IPR012292">
    <property type="entry name" value="Globin/Proto"/>
</dbReference>
<reference evidence="5 6" key="1">
    <citation type="submission" date="2017-02" db="EMBL/GenBank/DDBJ databases">
        <title>Genomic diversity within the haloalkaliphilic genus Thioalkalivibrio.</title>
        <authorList>
            <person name="Ahn A.-C."/>
            <person name="Meier-Kolthoff J."/>
            <person name="Overmars L."/>
            <person name="Richter M."/>
            <person name="Woyke T."/>
            <person name="Sorokin D.Y."/>
            <person name="Muyzer G."/>
        </authorList>
    </citation>
    <scope>NUCLEOTIDE SEQUENCE [LARGE SCALE GENOMIC DNA]</scope>
    <source>
        <strain evidence="5 6">HL17</strain>
    </source>
</reference>
<keyword evidence="2" id="KW-0349">Heme</keyword>
<dbReference type="SUPFAM" id="SSF46458">
    <property type="entry name" value="Globin-like"/>
    <property type="match status" value="1"/>
</dbReference>
<dbReference type="EMBL" id="MUZR01000004">
    <property type="protein sequence ID" value="OOC11292.1"/>
    <property type="molecule type" value="Genomic_DNA"/>
</dbReference>
<keyword evidence="6" id="KW-1185">Reference proteome</keyword>
<evidence type="ECO:0000256" key="4">
    <source>
        <dbReference type="ARBA" id="ARBA00023004"/>
    </source>
</evidence>
<dbReference type="AlphaFoldDB" id="A0A1V3A1S3"/>
<keyword evidence="3" id="KW-0479">Metal-binding</keyword>
<keyword evidence="4" id="KW-0408">Iron</keyword>
<dbReference type="InterPro" id="IPR009050">
    <property type="entry name" value="Globin-like_sf"/>
</dbReference>
<gene>
    <name evidence="5" type="ORF">B1A74_01355</name>
</gene>
<evidence type="ECO:0000256" key="1">
    <source>
        <dbReference type="ARBA" id="ARBA00022448"/>
    </source>
</evidence>
<dbReference type="GO" id="GO:0046872">
    <property type="term" value="F:metal ion binding"/>
    <property type="evidence" value="ECO:0007669"/>
    <property type="project" value="UniProtKB-KW"/>
</dbReference>
<dbReference type="OrthoDB" id="25954at2"/>
<sequence length="127" mass="14888">MAFRKLEPLCDKIGADQIRAVIDEFYRRVSADPRIGHHFERIEDFEDHVRRISDFWYQNLGGRLEQPPTIDMVGKHAPLKLTEDDLQAWMEHFRATTDEMLDPAHAKEWQQLAEGIASRMRQDILTG</sequence>
<evidence type="ECO:0000256" key="2">
    <source>
        <dbReference type="ARBA" id="ARBA00022617"/>
    </source>
</evidence>
<dbReference type="STRING" id="252474.B1A74_01355"/>